<accession>F2LUR0</accession>
<reference evidence="2 3" key="1">
    <citation type="journal article" date="2011" name="Stand. Genomic Sci.">
        <title>Complete genome sequence of the thermophilic sulfur-reducer Hippea maritima type strain (MH(2)).</title>
        <authorList>
            <person name="Huntemann M."/>
            <person name="Lu M."/>
            <person name="Nolan M."/>
            <person name="Lapidus A."/>
            <person name="Lucas S."/>
            <person name="Hammon N."/>
            <person name="Deshpande S."/>
            <person name="Cheng J.F."/>
            <person name="Tapia R."/>
            <person name="Han C."/>
            <person name="Goodwin L."/>
            <person name="Pitluck S."/>
            <person name="Liolios K."/>
            <person name="Pagani I."/>
            <person name="Ivanova N."/>
            <person name="Ovchinikova G."/>
            <person name="Pati A."/>
            <person name="Chen A."/>
            <person name="Palaniappan K."/>
            <person name="Land M."/>
            <person name="Hauser L."/>
            <person name="Jeffries C.D."/>
            <person name="Detter J.C."/>
            <person name="Brambilla E.M."/>
            <person name="Rohde M."/>
            <person name="Spring S."/>
            <person name="Goker M."/>
            <person name="Woyke T."/>
            <person name="Bristow J."/>
            <person name="Eisen J.A."/>
            <person name="Markowitz V."/>
            <person name="Hugenholtz P."/>
            <person name="Kyrpides N.C."/>
            <person name="Klenk H.P."/>
            <person name="Mavromatis K."/>
        </authorList>
    </citation>
    <scope>NUCLEOTIDE SEQUENCE [LARGE SCALE GENOMIC DNA]</scope>
    <source>
        <strain evidence="3">ATCC 700847 / DSM 10411 / MH2</strain>
    </source>
</reference>
<dbReference type="SUPFAM" id="SSF56784">
    <property type="entry name" value="HAD-like"/>
    <property type="match status" value="1"/>
</dbReference>
<protein>
    <submittedName>
        <fullName evidence="2">Haloacid dehalogenase domain protein hydrolase type 3</fullName>
    </submittedName>
</protein>
<dbReference type="eggNOG" id="COG4087">
    <property type="taxonomic scope" value="Bacteria"/>
</dbReference>
<dbReference type="AlphaFoldDB" id="F2LUR0"/>
<keyword evidence="2" id="KW-0378">Hydrolase</keyword>
<dbReference type="Gene3D" id="3.40.50.1000">
    <property type="entry name" value="HAD superfamily/HAD-like"/>
    <property type="match status" value="1"/>
</dbReference>
<gene>
    <name evidence="2" type="ordered locus">Hipma_0544</name>
</gene>
<dbReference type="STRING" id="760142.Hipma_0544"/>
<dbReference type="InParanoid" id="F2LUR0"/>
<reference evidence="3" key="2">
    <citation type="submission" date="2011-03" db="EMBL/GenBank/DDBJ databases">
        <title>The complete genome of Hippea maritima DSM 10411.</title>
        <authorList>
            <consortium name="US DOE Joint Genome Institute (JGI-PGF)"/>
            <person name="Lucas S."/>
            <person name="Copeland A."/>
            <person name="Lapidus A."/>
            <person name="Bruce D."/>
            <person name="Goodwin L."/>
            <person name="Pitluck S."/>
            <person name="Peters L."/>
            <person name="Kyrpides N."/>
            <person name="Mavromatis K."/>
            <person name="Pagani I."/>
            <person name="Ivanova N."/>
            <person name="Mikhailova N."/>
            <person name="Lu M."/>
            <person name="Detter J.C."/>
            <person name="Tapia R."/>
            <person name="Han C."/>
            <person name="Land M."/>
            <person name="Hauser L."/>
            <person name="Markowitz V."/>
            <person name="Cheng J.-F."/>
            <person name="Hugenholtz P."/>
            <person name="Woyke T."/>
            <person name="Wu D."/>
            <person name="Spring S."/>
            <person name="Schroeder M."/>
            <person name="Brambilla E."/>
            <person name="Klenk H.-P."/>
            <person name="Eisen J.A."/>
        </authorList>
    </citation>
    <scope>NUCLEOTIDE SEQUENCE [LARGE SCALE GENOMIC DNA]</scope>
    <source>
        <strain evidence="3">ATCC 700847 / DSM 10411 / MH2</strain>
    </source>
</reference>
<keyword evidence="1" id="KW-0175">Coiled coil</keyword>
<dbReference type="InterPro" id="IPR023214">
    <property type="entry name" value="HAD_sf"/>
</dbReference>
<sequence length="154" mass="17059">MKFSVDGKEFNFKYIISDYTGTLSEHSKLIPCVKEKIHKLKNRFEGIIVLTADTMGSAEKELSNLNIELKILNENTAIQKREFIESLGAENCIALGNGNNDIEMFKVAGLSLAIVNKDGCNAKLIQHADLVFNSICDALDALINSKILISLLRN</sequence>
<dbReference type="RefSeq" id="WP_013681556.1">
    <property type="nucleotide sequence ID" value="NC_015318.1"/>
</dbReference>
<keyword evidence="3" id="KW-1185">Reference proteome</keyword>
<dbReference type="GO" id="GO:0016787">
    <property type="term" value="F:hydrolase activity"/>
    <property type="evidence" value="ECO:0007669"/>
    <property type="project" value="UniProtKB-KW"/>
</dbReference>
<dbReference type="EMBL" id="CP002606">
    <property type="protein sequence ID" value="AEA33515.1"/>
    <property type="molecule type" value="Genomic_DNA"/>
</dbReference>
<dbReference type="Proteomes" id="UP000008139">
    <property type="component" value="Chromosome"/>
</dbReference>
<feature type="coiled-coil region" evidence="1">
    <location>
        <begin position="55"/>
        <end position="82"/>
    </location>
</feature>
<dbReference type="Pfam" id="PF08282">
    <property type="entry name" value="Hydrolase_3"/>
    <property type="match status" value="1"/>
</dbReference>
<name>F2LUR0_HIPMA</name>
<dbReference type="KEGG" id="hmr:Hipma_0544"/>
<dbReference type="OrthoDB" id="159409at2"/>
<evidence type="ECO:0000313" key="3">
    <source>
        <dbReference type="Proteomes" id="UP000008139"/>
    </source>
</evidence>
<dbReference type="HOGENOM" id="CLU_142246_0_0_7"/>
<organism evidence="2 3">
    <name type="scientific">Hippea maritima (strain ATCC 700847 / DSM 10411 / MH2)</name>
    <dbReference type="NCBI Taxonomy" id="760142"/>
    <lineage>
        <taxon>Bacteria</taxon>
        <taxon>Pseudomonadati</taxon>
        <taxon>Campylobacterota</taxon>
        <taxon>Desulfurellia</taxon>
        <taxon>Desulfurellales</taxon>
        <taxon>Hippeaceae</taxon>
        <taxon>Hippea</taxon>
    </lineage>
</organism>
<dbReference type="InterPro" id="IPR036412">
    <property type="entry name" value="HAD-like_sf"/>
</dbReference>
<proteinExistence type="predicted"/>
<evidence type="ECO:0000313" key="2">
    <source>
        <dbReference type="EMBL" id="AEA33515.1"/>
    </source>
</evidence>
<evidence type="ECO:0000256" key="1">
    <source>
        <dbReference type="SAM" id="Coils"/>
    </source>
</evidence>